<dbReference type="GO" id="GO:0000278">
    <property type="term" value="P:mitotic cell cycle"/>
    <property type="evidence" value="ECO:0007669"/>
    <property type="project" value="TreeGrafter"/>
</dbReference>
<feature type="domain" description="HTH myb-type" evidence="7">
    <location>
        <begin position="56"/>
        <end position="106"/>
    </location>
</feature>
<dbReference type="GO" id="GO:1901002">
    <property type="term" value="P:positive regulation of response to salt stress"/>
    <property type="evidence" value="ECO:0007669"/>
    <property type="project" value="UniProtKB-ARBA"/>
</dbReference>
<dbReference type="GO" id="GO:0045944">
    <property type="term" value="P:positive regulation of transcription by RNA polymerase II"/>
    <property type="evidence" value="ECO:0007669"/>
    <property type="project" value="TreeGrafter"/>
</dbReference>
<evidence type="ECO:0000256" key="5">
    <source>
        <dbReference type="SAM" id="MobiDB-lite"/>
    </source>
</evidence>
<dbReference type="GO" id="GO:0050891">
    <property type="term" value="P:multicellular organismal-level water homeostasis"/>
    <property type="evidence" value="ECO:0007669"/>
    <property type="project" value="UniProtKB-ARBA"/>
</dbReference>
<dbReference type="GO" id="GO:1902584">
    <property type="term" value="P:positive regulation of response to water deprivation"/>
    <property type="evidence" value="ECO:0007669"/>
    <property type="project" value="UniProtKB-ARBA"/>
</dbReference>
<dbReference type="SUPFAM" id="SSF46689">
    <property type="entry name" value="Homeodomain-like"/>
    <property type="match status" value="1"/>
</dbReference>
<dbReference type="PANTHER" id="PTHR45614:SF25">
    <property type="entry name" value="MYB PROTEIN"/>
    <property type="match status" value="1"/>
</dbReference>
<dbReference type="Gene3D" id="1.10.10.60">
    <property type="entry name" value="Homeodomain-like"/>
    <property type="match status" value="2"/>
</dbReference>
<organism evidence="8 9">
    <name type="scientific">Ramalina farinacea</name>
    <dbReference type="NCBI Taxonomy" id="258253"/>
    <lineage>
        <taxon>Eukaryota</taxon>
        <taxon>Fungi</taxon>
        <taxon>Dikarya</taxon>
        <taxon>Ascomycota</taxon>
        <taxon>Pezizomycotina</taxon>
        <taxon>Lecanoromycetes</taxon>
        <taxon>OSLEUM clade</taxon>
        <taxon>Lecanoromycetidae</taxon>
        <taxon>Lecanorales</taxon>
        <taxon>Lecanorineae</taxon>
        <taxon>Ramalinaceae</taxon>
        <taxon>Ramalina</taxon>
    </lineage>
</organism>
<dbReference type="Pfam" id="PF13921">
    <property type="entry name" value="Myb_DNA-bind_6"/>
    <property type="match status" value="1"/>
</dbReference>
<proteinExistence type="predicted"/>
<dbReference type="SMART" id="SM00717">
    <property type="entry name" value="SANT"/>
    <property type="match status" value="2"/>
</dbReference>
<dbReference type="AlphaFoldDB" id="A0AA43TVT5"/>
<evidence type="ECO:0000313" key="8">
    <source>
        <dbReference type="EMBL" id="MDI1488445.1"/>
    </source>
</evidence>
<evidence type="ECO:0000256" key="3">
    <source>
        <dbReference type="ARBA" id="ARBA00023125"/>
    </source>
</evidence>
<gene>
    <name evidence="8" type="ORF">OHK93_007720</name>
</gene>
<dbReference type="CDD" id="cd00167">
    <property type="entry name" value="SANT"/>
    <property type="match status" value="2"/>
</dbReference>
<dbReference type="InterPro" id="IPR009057">
    <property type="entry name" value="Homeodomain-like_sf"/>
</dbReference>
<feature type="region of interest" description="Disordered" evidence="5">
    <location>
        <begin position="229"/>
        <end position="254"/>
    </location>
</feature>
<dbReference type="EMBL" id="JAPUFD010000007">
    <property type="protein sequence ID" value="MDI1488445.1"/>
    <property type="molecule type" value="Genomic_DNA"/>
</dbReference>
<feature type="region of interest" description="Disordered" evidence="5">
    <location>
        <begin position="351"/>
        <end position="396"/>
    </location>
</feature>
<keyword evidence="9" id="KW-1185">Reference proteome</keyword>
<feature type="domain" description="Myb-like" evidence="6">
    <location>
        <begin position="1"/>
        <end position="51"/>
    </location>
</feature>
<dbReference type="GO" id="GO:0033993">
    <property type="term" value="P:response to lipid"/>
    <property type="evidence" value="ECO:0007669"/>
    <property type="project" value="UniProtKB-ARBA"/>
</dbReference>
<dbReference type="GO" id="GO:1902806">
    <property type="term" value="P:regulation of cell cycle G1/S phase transition"/>
    <property type="evidence" value="ECO:0007669"/>
    <property type="project" value="UniProtKB-ARBA"/>
</dbReference>
<dbReference type="InterPro" id="IPR050560">
    <property type="entry name" value="MYB_TF"/>
</dbReference>
<dbReference type="Proteomes" id="UP001161017">
    <property type="component" value="Unassembled WGS sequence"/>
</dbReference>
<evidence type="ECO:0000313" key="9">
    <source>
        <dbReference type="Proteomes" id="UP001161017"/>
    </source>
</evidence>
<keyword evidence="2" id="KW-0677">Repeat</keyword>
<protein>
    <submittedName>
        <fullName evidence="8">Uncharacterized protein</fullName>
    </submittedName>
</protein>
<evidence type="ECO:0000256" key="2">
    <source>
        <dbReference type="ARBA" id="ARBA00022737"/>
    </source>
</evidence>
<dbReference type="InterPro" id="IPR017930">
    <property type="entry name" value="Myb_dom"/>
</dbReference>
<dbReference type="GO" id="GO:0000978">
    <property type="term" value="F:RNA polymerase II cis-regulatory region sequence-specific DNA binding"/>
    <property type="evidence" value="ECO:0007669"/>
    <property type="project" value="TreeGrafter"/>
</dbReference>
<dbReference type="GO" id="GO:0032875">
    <property type="term" value="P:regulation of DNA endoreduplication"/>
    <property type="evidence" value="ECO:0007669"/>
    <property type="project" value="UniProtKB-ARBA"/>
</dbReference>
<dbReference type="GO" id="GO:0000981">
    <property type="term" value="F:DNA-binding transcription factor activity, RNA polymerase II-specific"/>
    <property type="evidence" value="ECO:0007669"/>
    <property type="project" value="TreeGrafter"/>
</dbReference>
<feature type="region of interest" description="Disordered" evidence="5">
    <location>
        <begin position="299"/>
        <end position="330"/>
    </location>
</feature>
<keyword evidence="4" id="KW-0539">Nucleus</keyword>
<dbReference type="InterPro" id="IPR001005">
    <property type="entry name" value="SANT/Myb"/>
</dbReference>
<feature type="domain" description="HTH myb-type" evidence="7">
    <location>
        <begin position="1"/>
        <end position="55"/>
    </location>
</feature>
<evidence type="ECO:0000259" key="6">
    <source>
        <dbReference type="PROSITE" id="PS50090"/>
    </source>
</evidence>
<accession>A0AA43TVT5</accession>
<name>A0AA43TVT5_9LECA</name>
<dbReference type="FunFam" id="1.10.10.60:FF:000355">
    <property type="entry name" value="Transcription factor MYB124"/>
    <property type="match status" value="1"/>
</dbReference>
<dbReference type="GO" id="GO:2000037">
    <property type="term" value="P:regulation of stomatal complex patterning"/>
    <property type="evidence" value="ECO:0007669"/>
    <property type="project" value="UniProtKB-ARBA"/>
</dbReference>
<evidence type="ECO:0000256" key="1">
    <source>
        <dbReference type="ARBA" id="ARBA00004123"/>
    </source>
</evidence>
<dbReference type="PANTHER" id="PTHR45614">
    <property type="entry name" value="MYB PROTEIN-RELATED"/>
    <property type="match status" value="1"/>
</dbReference>
<feature type="domain" description="Myb-like" evidence="6">
    <location>
        <begin position="52"/>
        <end position="102"/>
    </location>
</feature>
<dbReference type="PROSITE" id="PS50090">
    <property type="entry name" value="MYB_LIKE"/>
    <property type="match status" value="2"/>
</dbReference>
<dbReference type="GO" id="GO:0005634">
    <property type="term" value="C:nucleus"/>
    <property type="evidence" value="ECO:0007669"/>
    <property type="project" value="UniProtKB-SubCell"/>
</dbReference>
<evidence type="ECO:0000256" key="4">
    <source>
        <dbReference type="ARBA" id="ARBA00023242"/>
    </source>
</evidence>
<comment type="subcellular location">
    <subcellularLocation>
        <location evidence="1">Nucleus</location>
    </subcellularLocation>
</comment>
<evidence type="ECO:0000259" key="7">
    <source>
        <dbReference type="PROSITE" id="PS51294"/>
    </source>
</evidence>
<comment type="caution">
    <text evidence="8">The sequence shown here is derived from an EMBL/GenBank/DDBJ whole genome shotgun (WGS) entry which is preliminary data.</text>
</comment>
<keyword evidence="3" id="KW-0238">DNA-binding</keyword>
<dbReference type="PROSITE" id="PS51294">
    <property type="entry name" value="HTH_MYB"/>
    <property type="match status" value="2"/>
</dbReference>
<sequence length="396" mass="43806">MALKRGPWSTHEDTALLGLVSTHGAQNWVKISAAICTRSPKQCRERFHQNLKPSLNHSPITPEEGEIIERMVQEHGKRWAEIARRLPGRSDNAVKNWWNGGMNRRRRIMVRRDGPDHALSRFDEQSQPLSFARPAPVGGQTSIHVPPPCRLLEAPLISPVYSDVSMPDSVGEAPSLVSDHSSYRAIASPRGYVHPPRQLPFLDSVSVHGSKPYSPLRPETISGRADLITYPSPHLTSGNSQGGKDAIPSSHHPSQRLHQFSEVALSYNPNFTSPSNPVSSYHAPGLPSFNRLMDSVHTTDPAAHQADPSAWNNEHGAHHLSEQQVHSNAPEMTASFSRPELLDSRRRIRPSIESDLSRAGINPLTGTSGRKRKADEPEEQPLASSKRRMELSSILT</sequence>
<reference evidence="8" key="1">
    <citation type="journal article" date="2023" name="Genome Biol. Evol.">
        <title>First Whole Genome Sequence and Flow Cytometry Genome Size Data for the Lichen-Forming Fungus Ramalina farinacea (Ascomycota).</title>
        <authorList>
            <person name="Llewellyn T."/>
            <person name="Mian S."/>
            <person name="Hill R."/>
            <person name="Leitch I.J."/>
            <person name="Gaya E."/>
        </authorList>
    </citation>
    <scope>NUCLEOTIDE SEQUENCE</scope>
    <source>
        <strain evidence="8">LIQ254RAFAR</strain>
    </source>
</reference>